<dbReference type="SUPFAM" id="SSF55190">
    <property type="entry name" value="Arginyl-tRNA synthetase (ArgRS), N-terminal 'additional' domain"/>
    <property type="match status" value="1"/>
</dbReference>
<evidence type="ECO:0000256" key="6">
    <source>
        <dbReference type="ARBA" id="ARBA00023146"/>
    </source>
</evidence>
<dbReference type="Pfam" id="PF05746">
    <property type="entry name" value="DALR_1"/>
    <property type="match status" value="1"/>
</dbReference>
<comment type="similarity">
    <text evidence="1 8 9">Belongs to the class-I aminoacyl-tRNA synthetase family.</text>
</comment>
<comment type="caution">
    <text evidence="13">The sequence shown here is derived from an EMBL/GenBank/DDBJ whole genome shotgun (WGS) entry which is preliminary data.</text>
</comment>
<comment type="subcellular location">
    <subcellularLocation>
        <location evidence="8">Cytoplasm</location>
    </subcellularLocation>
</comment>
<evidence type="ECO:0000256" key="1">
    <source>
        <dbReference type="ARBA" id="ARBA00005594"/>
    </source>
</evidence>
<dbReference type="EMBL" id="DTCM01000089">
    <property type="protein sequence ID" value="HGL41513.1"/>
    <property type="molecule type" value="Genomic_DNA"/>
</dbReference>
<evidence type="ECO:0000256" key="2">
    <source>
        <dbReference type="ARBA" id="ARBA00022598"/>
    </source>
</evidence>
<evidence type="ECO:0000256" key="8">
    <source>
        <dbReference type="HAMAP-Rule" id="MF_00123"/>
    </source>
</evidence>
<dbReference type="Gene3D" id="3.40.50.620">
    <property type="entry name" value="HUPs"/>
    <property type="match status" value="1"/>
</dbReference>
<dbReference type="InterPro" id="IPR014729">
    <property type="entry name" value="Rossmann-like_a/b/a_fold"/>
</dbReference>
<keyword evidence="3 8" id="KW-0547">Nucleotide-binding</keyword>
<dbReference type="PROSITE" id="PS00178">
    <property type="entry name" value="AA_TRNA_LIGASE_I"/>
    <property type="match status" value="1"/>
</dbReference>
<dbReference type="InterPro" id="IPR009080">
    <property type="entry name" value="tRNAsynth_Ia_anticodon-bd"/>
</dbReference>
<keyword evidence="4 8" id="KW-0067">ATP-binding</keyword>
<dbReference type="Pfam" id="PF00750">
    <property type="entry name" value="tRNA-synt_1d"/>
    <property type="match status" value="1"/>
</dbReference>
<dbReference type="InterPro" id="IPR005148">
    <property type="entry name" value="Arg-tRNA-synth_N"/>
</dbReference>
<keyword evidence="2 8" id="KW-0436">Ligase</keyword>
<keyword evidence="6 8" id="KW-0030">Aminoacyl-tRNA synthetase</keyword>
<dbReference type="SUPFAM" id="SSF47323">
    <property type="entry name" value="Anticodon-binding domain of a subclass of class I aminoacyl-tRNA synthetases"/>
    <property type="match status" value="1"/>
</dbReference>
<dbReference type="GO" id="GO:0005524">
    <property type="term" value="F:ATP binding"/>
    <property type="evidence" value="ECO:0007669"/>
    <property type="project" value="UniProtKB-UniRule"/>
</dbReference>
<dbReference type="AlphaFoldDB" id="A0A7C4I7D5"/>
<proteinExistence type="inferred from homology"/>
<dbReference type="PANTHER" id="PTHR11956:SF5">
    <property type="entry name" value="ARGININE--TRNA LIGASE, CYTOPLASMIC"/>
    <property type="match status" value="1"/>
</dbReference>
<evidence type="ECO:0000256" key="7">
    <source>
        <dbReference type="ARBA" id="ARBA00049339"/>
    </source>
</evidence>
<dbReference type="InterPro" id="IPR001278">
    <property type="entry name" value="Arg-tRNA-ligase"/>
</dbReference>
<accession>A0A7C4I7D5</accession>
<dbReference type="InterPro" id="IPR036695">
    <property type="entry name" value="Arg-tRNA-synth_N_sf"/>
</dbReference>
<dbReference type="GO" id="GO:0006420">
    <property type="term" value="P:arginyl-tRNA aminoacylation"/>
    <property type="evidence" value="ECO:0007669"/>
    <property type="project" value="UniProtKB-UniRule"/>
</dbReference>
<evidence type="ECO:0000313" key="12">
    <source>
        <dbReference type="EMBL" id="HGL41513.1"/>
    </source>
</evidence>
<feature type="short sequence motif" description="'HIGH' region" evidence="8">
    <location>
        <begin position="124"/>
        <end position="134"/>
    </location>
</feature>
<comment type="catalytic activity">
    <reaction evidence="7 8">
        <text>tRNA(Arg) + L-arginine + ATP = L-arginyl-tRNA(Arg) + AMP + diphosphate</text>
        <dbReference type="Rhea" id="RHEA:20301"/>
        <dbReference type="Rhea" id="RHEA-COMP:9658"/>
        <dbReference type="Rhea" id="RHEA-COMP:9673"/>
        <dbReference type="ChEBI" id="CHEBI:30616"/>
        <dbReference type="ChEBI" id="CHEBI:32682"/>
        <dbReference type="ChEBI" id="CHEBI:33019"/>
        <dbReference type="ChEBI" id="CHEBI:78442"/>
        <dbReference type="ChEBI" id="CHEBI:78513"/>
        <dbReference type="ChEBI" id="CHEBI:456215"/>
        <dbReference type="EC" id="6.1.1.19"/>
    </reaction>
</comment>
<organism evidence="13">
    <name type="scientific">Caldiarchaeum subterraneum</name>
    <dbReference type="NCBI Taxonomy" id="311458"/>
    <lineage>
        <taxon>Archaea</taxon>
        <taxon>Nitrososphaerota</taxon>
        <taxon>Candidatus Caldarchaeales</taxon>
        <taxon>Candidatus Caldarchaeaceae</taxon>
        <taxon>Candidatus Caldarchaeum</taxon>
    </lineage>
</organism>
<dbReference type="GO" id="GO:0004814">
    <property type="term" value="F:arginine-tRNA ligase activity"/>
    <property type="evidence" value="ECO:0007669"/>
    <property type="project" value="UniProtKB-UniRule"/>
</dbReference>
<dbReference type="HAMAP" id="MF_00123">
    <property type="entry name" value="Arg_tRNA_synth"/>
    <property type="match status" value="1"/>
</dbReference>
<dbReference type="SMART" id="SM00836">
    <property type="entry name" value="DALR_1"/>
    <property type="match status" value="1"/>
</dbReference>
<sequence length="627" mass="70406">MAGLRRLLEEVGRLLTYAGVGQPRVSLAKDARFGDVTSSDAFDLAKKTGKKPIDVAKELVERMDLSRTVYVERVEVAGAGYINFHARWPRLAVDILTEACEKGKSYGETSMGGGQYVLVEHTSVNPNKALHIGHARNVCLGDSLARLLKKNGYRVAVANYIDDSGVQMAELLLAFKHLGYSMEPPSGEKFDEYCGRVYTEVSKRIEADPQLENMRRRLAAQLEDPYSETSQLNRLVVERVLMEQLRTCWRLGARYDVLNKESDILFFDLWSEVFKRLREMGLLYMAEDGPKKGCWLFDLSSHPKLSKEGDEVVVKSDGSTTYVARDFGYAAWKLGLLDKDFRYKLLAKNPDGSPVYITDRGGAETHKYGNASFTINVVDVRQKRPQEIVRYALEKLGADPSRYIHYAYEVVSLSKADAEKLNLNIGDRGFVHMSGRGGIYVNVDPLLDYVKQKAAEGARQRHPDWSDSRVSEVAEKIAVAAIRYFLIRADPDKMIVFDSEEASDIEGDTGPYIQYAYARATRILEKADSQPNPHNPPPTLDTKEISLIKEIGMLPLVYEEAARNLSVKRIATYLRELAFIFNDFYENCPVLSAEENVKVFRLALVEAFRSAVSSAAEAAGIPLVEEM</sequence>
<dbReference type="InterPro" id="IPR035684">
    <property type="entry name" value="ArgRS_core"/>
</dbReference>
<dbReference type="SMART" id="SM01016">
    <property type="entry name" value="Arg_tRNA_synt_N"/>
    <property type="match status" value="1"/>
</dbReference>
<evidence type="ECO:0000259" key="10">
    <source>
        <dbReference type="SMART" id="SM00836"/>
    </source>
</evidence>
<dbReference type="Gene3D" id="3.30.1360.70">
    <property type="entry name" value="Arginyl tRNA synthetase N-terminal domain"/>
    <property type="match status" value="1"/>
</dbReference>
<name>A0A7C4I7D5_CALS0</name>
<gene>
    <name evidence="8" type="primary">argS</name>
    <name evidence="13" type="ORF">ENT82_02230</name>
    <name evidence="12" type="ORF">ENU43_07630</name>
</gene>
<dbReference type="PANTHER" id="PTHR11956">
    <property type="entry name" value="ARGINYL-TRNA SYNTHETASE"/>
    <property type="match status" value="1"/>
</dbReference>
<reference evidence="13" key="1">
    <citation type="journal article" date="2020" name="mSystems">
        <title>Genome- and Community-Level Interaction Insights into Carbon Utilization and Element Cycling Functions of Hydrothermarchaeota in Hydrothermal Sediment.</title>
        <authorList>
            <person name="Zhou Z."/>
            <person name="Liu Y."/>
            <person name="Xu W."/>
            <person name="Pan J."/>
            <person name="Luo Z.H."/>
            <person name="Li M."/>
        </authorList>
    </citation>
    <scope>NUCLEOTIDE SEQUENCE [LARGE SCALE GENOMIC DNA]</scope>
    <source>
        <strain evidence="13">SpSt-613</strain>
        <strain evidence="12">SpSt-669</strain>
    </source>
</reference>
<protein>
    <recommendedName>
        <fullName evidence="8">Arginine--tRNA ligase</fullName>
        <ecNumber evidence="8">6.1.1.19</ecNumber>
    </recommendedName>
    <alternativeName>
        <fullName evidence="8">Arginyl-tRNA synthetase</fullName>
        <shortName evidence="8">ArgRS</shortName>
    </alternativeName>
</protein>
<evidence type="ECO:0000256" key="4">
    <source>
        <dbReference type="ARBA" id="ARBA00022840"/>
    </source>
</evidence>
<dbReference type="EMBL" id="DTAD01000023">
    <property type="protein sequence ID" value="HGN89932.1"/>
    <property type="molecule type" value="Genomic_DNA"/>
</dbReference>
<dbReference type="InterPro" id="IPR001412">
    <property type="entry name" value="aa-tRNA-synth_I_CS"/>
</dbReference>
<keyword evidence="5 8" id="KW-0648">Protein biosynthesis</keyword>
<dbReference type="GO" id="GO:0005737">
    <property type="term" value="C:cytoplasm"/>
    <property type="evidence" value="ECO:0007669"/>
    <property type="project" value="UniProtKB-SubCell"/>
</dbReference>
<evidence type="ECO:0000256" key="5">
    <source>
        <dbReference type="ARBA" id="ARBA00022917"/>
    </source>
</evidence>
<evidence type="ECO:0000256" key="3">
    <source>
        <dbReference type="ARBA" id="ARBA00022741"/>
    </source>
</evidence>
<dbReference type="NCBIfam" id="NF002447">
    <property type="entry name" value="PRK01611.3-4"/>
    <property type="match status" value="1"/>
</dbReference>
<dbReference type="InterPro" id="IPR008909">
    <property type="entry name" value="DALR_anticod-bd"/>
</dbReference>
<dbReference type="SUPFAM" id="SSF52374">
    <property type="entry name" value="Nucleotidylyl transferase"/>
    <property type="match status" value="1"/>
</dbReference>
<evidence type="ECO:0000256" key="9">
    <source>
        <dbReference type="RuleBase" id="RU363038"/>
    </source>
</evidence>
<dbReference type="Gene3D" id="1.10.730.10">
    <property type="entry name" value="Isoleucyl-tRNA Synthetase, Domain 1"/>
    <property type="match status" value="1"/>
</dbReference>
<evidence type="ECO:0000313" key="13">
    <source>
        <dbReference type="EMBL" id="HGN89932.1"/>
    </source>
</evidence>
<keyword evidence="8" id="KW-0963">Cytoplasm</keyword>
<dbReference type="EC" id="6.1.1.19" evidence="8"/>
<dbReference type="PRINTS" id="PR01038">
    <property type="entry name" value="TRNASYNTHARG"/>
</dbReference>
<evidence type="ECO:0000259" key="11">
    <source>
        <dbReference type="SMART" id="SM01016"/>
    </source>
</evidence>
<dbReference type="Pfam" id="PF03485">
    <property type="entry name" value="Arg_tRNA_synt_N"/>
    <property type="match status" value="1"/>
</dbReference>
<feature type="domain" description="Arginyl tRNA synthetase N-terminal" evidence="11">
    <location>
        <begin position="1"/>
        <end position="86"/>
    </location>
</feature>
<feature type="domain" description="DALR anticodon binding" evidence="10">
    <location>
        <begin position="513"/>
        <end position="627"/>
    </location>
</feature>